<dbReference type="EMBL" id="NFKM01000013">
    <property type="protein sequence ID" value="OUP59616.1"/>
    <property type="molecule type" value="Genomic_DNA"/>
</dbReference>
<dbReference type="AlphaFoldDB" id="A0A1Y4LSM2"/>
<keyword evidence="6" id="KW-0560">Oxidoreductase</keyword>
<protein>
    <submittedName>
        <fullName evidence="10">Glycyl radical-activating protein</fullName>
    </submittedName>
</protein>
<dbReference type="Gene3D" id="3.20.20.70">
    <property type="entry name" value="Aldolase class I"/>
    <property type="match status" value="1"/>
</dbReference>
<dbReference type="GO" id="GO:0046872">
    <property type="term" value="F:metal ion binding"/>
    <property type="evidence" value="ECO:0007669"/>
    <property type="project" value="UniProtKB-KW"/>
</dbReference>
<evidence type="ECO:0000256" key="2">
    <source>
        <dbReference type="ARBA" id="ARBA00009777"/>
    </source>
</evidence>
<dbReference type="InterPro" id="IPR001989">
    <property type="entry name" value="Radical_activat_CS"/>
</dbReference>
<comment type="cofactor">
    <cofactor evidence="1">
        <name>[4Fe-4S] cluster</name>
        <dbReference type="ChEBI" id="CHEBI:49883"/>
    </cofactor>
</comment>
<gene>
    <name evidence="10" type="ORF">B5F14_07280</name>
</gene>
<dbReference type="InterPro" id="IPR058240">
    <property type="entry name" value="rSAM_sf"/>
</dbReference>
<name>A0A1Y4LSM2_9FIRM</name>
<dbReference type="InterPro" id="IPR013785">
    <property type="entry name" value="Aldolase_TIM"/>
</dbReference>
<keyword evidence="8" id="KW-0411">Iron-sulfur</keyword>
<dbReference type="Proteomes" id="UP000195447">
    <property type="component" value="Unassembled WGS sequence"/>
</dbReference>
<evidence type="ECO:0000256" key="3">
    <source>
        <dbReference type="ARBA" id="ARBA00022485"/>
    </source>
</evidence>
<evidence type="ECO:0000256" key="5">
    <source>
        <dbReference type="ARBA" id="ARBA00022723"/>
    </source>
</evidence>
<dbReference type="SUPFAM" id="SSF54862">
    <property type="entry name" value="4Fe-4S ferredoxins"/>
    <property type="match status" value="1"/>
</dbReference>
<dbReference type="InterPro" id="IPR012839">
    <property type="entry name" value="Organic_radical_activase"/>
</dbReference>
<dbReference type="InterPro" id="IPR034457">
    <property type="entry name" value="Organic_radical-activating"/>
</dbReference>
<dbReference type="PANTHER" id="PTHR30352">
    <property type="entry name" value="PYRUVATE FORMATE-LYASE-ACTIVATING ENZYME"/>
    <property type="match status" value="1"/>
</dbReference>
<dbReference type="RefSeq" id="WP_087158833.1">
    <property type="nucleotide sequence ID" value="NZ_NFKM01000013.1"/>
</dbReference>
<dbReference type="InterPro" id="IPR040074">
    <property type="entry name" value="BssD/PflA/YjjW"/>
</dbReference>
<evidence type="ECO:0000313" key="11">
    <source>
        <dbReference type="Proteomes" id="UP000195447"/>
    </source>
</evidence>
<dbReference type="Pfam" id="PF04055">
    <property type="entry name" value="Radical_SAM"/>
    <property type="match status" value="1"/>
</dbReference>
<evidence type="ECO:0000256" key="7">
    <source>
        <dbReference type="ARBA" id="ARBA00023004"/>
    </source>
</evidence>
<dbReference type="SFLD" id="SFLDG01066">
    <property type="entry name" value="organic_radical-activating_enz"/>
    <property type="match status" value="1"/>
</dbReference>
<proteinExistence type="inferred from homology"/>
<dbReference type="SUPFAM" id="SSF102114">
    <property type="entry name" value="Radical SAM enzymes"/>
    <property type="match status" value="1"/>
</dbReference>
<evidence type="ECO:0000256" key="4">
    <source>
        <dbReference type="ARBA" id="ARBA00022691"/>
    </source>
</evidence>
<keyword evidence="7" id="KW-0408">Iron</keyword>
<dbReference type="PROSITE" id="PS51918">
    <property type="entry name" value="RADICAL_SAM"/>
    <property type="match status" value="1"/>
</dbReference>
<evidence type="ECO:0000256" key="8">
    <source>
        <dbReference type="ARBA" id="ARBA00023014"/>
    </source>
</evidence>
<keyword evidence="5" id="KW-0479">Metal-binding</keyword>
<evidence type="ECO:0000313" key="10">
    <source>
        <dbReference type="EMBL" id="OUP59616.1"/>
    </source>
</evidence>
<evidence type="ECO:0000259" key="9">
    <source>
        <dbReference type="PROSITE" id="PS51918"/>
    </source>
</evidence>
<dbReference type="SFLD" id="SFLDS00029">
    <property type="entry name" value="Radical_SAM"/>
    <property type="match status" value="1"/>
</dbReference>
<evidence type="ECO:0000256" key="1">
    <source>
        <dbReference type="ARBA" id="ARBA00001966"/>
    </source>
</evidence>
<dbReference type="InterPro" id="IPR007197">
    <property type="entry name" value="rSAM"/>
</dbReference>
<dbReference type="SFLD" id="SFLDG01118">
    <property type="entry name" value="activating_enzymes__group_2"/>
    <property type="match status" value="1"/>
</dbReference>
<dbReference type="NCBIfam" id="TIGR02494">
    <property type="entry name" value="PFLE_PFLC"/>
    <property type="match status" value="1"/>
</dbReference>
<dbReference type="PROSITE" id="PS01087">
    <property type="entry name" value="RADICAL_ACTIVATING"/>
    <property type="match status" value="1"/>
</dbReference>
<organism evidence="10 11">
    <name type="scientific">Faecalitalea cylindroides</name>
    <dbReference type="NCBI Taxonomy" id="39483"/>
    <lineage>
        <taxon>Bacteria</taxon>
        <taxon>Bacillati</taxon>
        <taxon>Bacillota</taxon>
        <taxon>Erysipelotrichia</taxon>
        <taxon>Erysipelotrichales</taxon>
        <taxon>Erysipelotrichaceae</taxon>
        <taxon>Faecalitalea</taxon>
    </lineage>
</organism>
<keyword evidence="11" id="KW-1185">Reference proteome</keyword>
<keyword evidence="3" id="KW-0004">4Fe-4S</keyword>
<dbReference type="PIRSF" id="PIRSF000371">
    <property type="entry name" value="PFL_act_enz"/>
    <property type="match status" value="1"/>
</dbReference>
<feature type="domain" description="Radical SAM core" evidence="9">
    <location>
        <begin position="17"/>
        <end position="298"/>
    </location>
</feature>
<dbReference type="GO" id="GO:0016491">
    <property type="term" value="F:oxidoreductase activity"/>
    <property type="evidence" value="ECO:0007669"/>
    <property type="project" value="UniProtKB-KW"/>
</dbReference>
<sequence length="303" mass="35068">MTTSKAYVFDIKRFAVHDGYGIRTTIFFKGCPLRCKWCQNPEGLETKPRVLWFEKNCIHCRLCEKASMPNQMHYDERPYFNKEYSGNFDNLVHICPSSAIRYDSTLYTVEELISKIEEDRVFFKRNGGVTFSGGEPFLQKDFLVDILKECKKRGIHTAIESSFYANLELVKQVVPYLDLIFADLKVFDETDHKAMTGVSNQKILQNIEYLLTSEHKDKVIIRTPLIPGYNATERNLSQISSFISSLYPEVKYELLNYNPLASSKYDLVDMEYEPGKLKPFAPDELETFKNIVKKAGIKNIIEV</sequence>
<keyword evidence="4" id="KW-0949">S-adenosyl-L-methionine</keyword>
<comment type="caution">
    <text evidence="10">The sequence shown here is derived from an EMBL/GenBank/DDBJ whole genome shotgun (WGS) entry which is preliminary data.</text>
</comment>
<dbReference type="PANTHER" id="PTHR30352:SF4">
    <property type="entry name" value="PYRUVATE FORMATE-LYASE 2-ACTIVATING ENZYME"/>
    <property type="match status" value="1"/>
</dbReference>
<accession>A0A1Y4LSM2</accession>
<evidence type="ECO:0000256" key="6">
    <source>
        <dbReference type="ARBA" id="ARBA00023002"/>
    </source>
</evidence>
<reference evidence="11" key="1">
    <citation type="submission" date="2017-04" db="EMBL/GenBank/DDBJ databases">
        <title>Function of individual gut microbiota members based on whole genome sequencing of pure cultures obtained from chicken caecum.</title>
        <authorList>
            <person name="Medvecky M."/>
            <person name="Cejkova D."/>
            <person name="Polansky O."/>
            <person name="Karasova D."/>
            <person name="Kubasova T."/>
            <person name="Cizek A."/>
            <person name="Rychlik I."/>
        </authorList>
    </citation>
    <scope>NUCLEOTIDE SEQUENCE [LARGE SCALE GENOMIC DNA]</scope>
    <source>
        <strain evidence="11">An178</strain>
    </source>
</reference>
<dbReference type="GO" id="GO:0051539">
    <property type="term" value="F:4 iron, 4 sulfur cluster binding"/>
    <property type="evidence" value="ECO:0007669"/>
    <property type="project" value="UniProtKB-KW"/>
</dbReference>
<comment type="similarity">
    <text evidence="2">Belongs to the organic radical-activating enzymes family.</text>
</comment>